<feature type="transmembrane region" description="Helical" evidence="1">
    <location>
        <begin position="50"/>
        <end position="70"/>
    </location>
</feature>
<dbReference type="EnsemblPlants" id="TuG1812G0600002571.01.T01">
    <property type="protein sequence ID" value="TuG1812G0600002571.01.T01.cds265235"/>
    <property type="gene ID" value="TuG1812G0600002571.01"/>
</dbReference>
<proteinExistence type="predicted"/>
<keyword evidence="3" id="KW-1185">Reference proteome</keyword>
<keyword evidence="1" id="KW-0472">Membrane</keyword>
<protein>
    <submittedName>
        <fullName evidence="2">Uncharacterized protein</fullName>
    </submittedName>
</protein>
<dbReference type="Gramene" id="TuG1812G0600002571.01.T01">
    <property type="protein sequence ID" value="TuG1812G0600002571.01.T01.cds265235"/>
    <property type="gene ID" value="TuG1812G0600002571.01"/>
</dbReference>
<evidence type="ECO:0000313" key="3">
    <source>
        <dbReference type="Proteomes" id="UP000015106"/>
    </source>
</evidence>
<evidence type="ECO:0000313" key="2">
    <source>
        <dbReference type="EnsemblPlants" id="TuG1812G0600002571.01.T01.cds265235"/>
    </source>
</evidence>
<organism evidence="2 3">
    <name type="scientific">Triticum urartu</name>
    <name type="common">Red wild einkorn</name>
    <name type="synonym">Crithodium urartu</name>
    <dbReference type="NCBI Taxonomy" id="4572"/>
    <lineage>
        <taxon>Eukaryota</taxon>
        <taxon>Viridiplantae</taxon>
        <taxon>Streptophyta</taxon>
        <taxon>Embryophyta</taxon>
        <taxon>Tracheophyta</taxon>
        <taxon>Spermatophyta</taxon>
        <taxon>Magnoliopsida</taxon>
        <taxon>Liliopsida</taxon>
        <taxon>Poales</taxon>
        <taxon>Poaceae</taxon>
        <taxon>BOP clade</taxon>
        <taxon>Pooideae</taxon>
        <taxon>Triticodae</taxon>
        <taxon>Triticeae</taxon>
        <taxon>Triticinae</taxon>
        <taxon>Triticum</taxon>
    </lineage>
</organism>
<sequence>MAVTVPVNCIYIRMNPSFTKERLEPPGPFAVGGRGIALRRRVALRRLVQLGHVVAFLLGLLQQLVVHLVLDVRLPAQDLHTCTRIWKTTRLIKRTCSVGYVVSNMYYVYAYP</sequence>
<accession>A0A8R7QTD6</accession>
<reference evidence="2" key="3">
    <citation type="submission" date="2022-06" db="UniProtKB">
        <authorList>
            <consortium name="EnsemblPlants"/>
        </authorList>
    </citation>
    <scope>IDENTIFICATION</scope>
</reference>
<evidence type="ECO:0000256" key="1">
    <source>
        <dbReference type="SAM" id="Phobius"/>
    </source>
</evidence>
<dbReference type="AlphaFoldDB" id="A0A8R7QTD6"/>
<reference evidence="3" key="1">
    <citation type="journal article" date="2013" name="Nature">
        <title>Draft genome of the wheat A-genome progenitor Triticum urartu.</title>
        <authorList>
            <person name="Ling H.Q."/>
            <person name="Zhao S."/>
            <person name="Liu D."/>
            <person name="Wang J."/>
            <person name="Sun H."/>
            <person name="Zhang C."/>
            <person name="Fan H."/>
            <person name="Li D."/>
            <person name="Dong L."/>
            <person name="Tao Y."/>
            <person name="Gao C."/>
            <person name="Wu H."/>
            <person name="Li Y."/>
            <person name="Cui Y."/>
            <person name="Guo X."/>
            <person name="Zheng S."/>
            <person name="Wang B."/>
            <person name="Yu K."/>
            <person name="Liang Q."/>
            <person name="Yang W."/>
            <person name="Lou X."/>
            <person name="Chen J."/>
            <person name="Feng M."/>
            <person name="Jian J."/>
            <person name="Zhang X."/>
            <person name="Luo G."/>
            <person name="Jiang Y."/>
            <person name="Liu J."/>
            <person name="Wang Z."/>
            <person name="Sha Y."/>
            <person name="Zhang B."/>
            <person name="Wu H."/>
            <person name="Tang D."/>
            <person name="Shen Q."/>
            <person name="Xue P."/>
            <person name="Zou S."/>
            <person name="Wang X."/>
            <person name="Liu X."/>
            <person name="Wang F."/>
            <person name="Yang Y."/>
            <person name="An X."/>
            <person name="Dong Z."/>
            <person name="Zhang K."/>
            <person name="Zhang X."/>
            <person name="Luo M.C."/>
            <person name="Dvorak J."/>
            <person name="Tong Y."/>
            <person name="Wang J."/>
            <person name="Yang H."/>
            <person name="Li Z."/>
            <person name="Wang D."/>
            <person name="Zhang A."/>
            <person name="Wang J."/>
        </authorList>
    </citation>
    <scope>NUCLEOTIDE SEQUENCE</scope>
    <source>
        <strain evidence="3">cv. G1812</strain>
    </source>
</reference>
<keyword evidence="1" id="KW-0812">Transmembrane</keyword>
<keyword evidence="1" id="KW-1133">Transmembrane helix</keyword>
<reference evidence="2" key="2">
    <citation type="submission" date="2018-03" db="EMBL/GenBank/DDBJ databases">
        <title>The Triticum urartu genome reveals the dynamic nature of wheat genome evolution.</title>
        <authorList>
            <person name="Ling H."/>
            <person name="Ma B."/>
            <person name="Shi X."/>
            <person name="Liu H."/>
            <person name="Dong L."/>
            <person name="Sun H."/>
            <person name="Cao Y."/>
            <person name="Gao Q."/>
            <person name="Zheng S."/>
            <person name="Li Y."/>
            <person name="Yu Y."/>
            <person name="Du H."/>
            <person name="Qi M."/>
            <person name="Li Y."/>
            <person name="Yu H."/>
            <person name="Cui Y."/>
            <person name="Wang N."/>
            <person name="Chen C."/>
            <person name="Wu H."/>
            <person name="Zhao Y."/>
            <person name="Zhang J."/>
            <person name="Li Y."/>
            <person name="Zhou W."/>
            <person name="Zhang B."/>
            <person name="Hu W."/>
            <person name="Eijk M."/>
            <person name="Tang J."/>
            <person name="Witsenboer H."/>
            <person name="Zhao S."/>
            <person name="Li Z."/>
            <person name="Zhang A."/>
            <person name="Wang D."/>
            <person name="Liang C."/>
        </authorList>
    </citation>
    <scope>NUCLEOTIDE SEQUENCE [LARGE SCALE GENOMIC DNA]</scope>
    <source>
        <strain evidence="2">cv. G1812</strain>
    </source>
</reference>
<dbReference type="Proteomes" id="UP000015106">
    <property type="component" value="Chromosome 6"/>
</dbReference>
<name>A0A8R7QTD6_TRIUA</name>